<evidence type="ECO:0000313" key="1">
    <source>
        <dbReference type="EMBL" id="MBC8361994.1"/>
    </source>
</evidence>
<comment type="caution">
    <text evidence="1">The sequence shown here is derived from an EMBL/GenBank/DDBJ whole genome shotgun (WGS) entry which is preliminary data.</text>
</comment>
<accession>A0A8J6NNZ9</accession>
<dbReference type="AlphaFoldDB" id="A0A8J6NNZ9"/>
<dbReference type="EMBL" id="JACNJH010000163">
    <property type="protein sequence ID" value="MBC8361994.1"/>
    <property type="molecule type" value="Genomic_DNA"/>
</dbReference>
<organism evidence="1 2">
    <name type="scientific">Candidatus Desulfatibia profunda</name>
    <dbReference type="NCBI Taxonomy" id="2841695"/>
    <lineage>
        <taxon>Bacteria</taxon>
        <taxon>Pseudomonadati</taxon>
        <taxon>Thermodesulfobacteriota</taxon>
        <taxon>Desulfobacteria</taxon>
        <taxon>Desulfobacterales</taxon>
        <taxon>Desulfobacterales incertae sedis</taxon>
        <taxon>Candidatus Desulfatibia</taxon>
    </lineage>
</organism>
<sequence length="56" mass="6844">MLQDRSVHLKKRIEDLFYVLLNRAFTGDLTASWREAHMKKLLQEMEWQSSYLEKMK</sequence>
<gene>
    <name evidence="1" type="ORF">H8E23_11420</name>
</gene>
<reference evidence="1 2" key="1">
    <citation type="submission" date="2020-08" db="EMBL/GenBank/DDBJ databases">
        <title>Bridging the membrane lipid divide: bacteria of the FCB group superphylum have the potential to synthesize archaeal ether lipids.</title>
        <authorList>
            <person name="Villanueva L."/>
            <person name="Von Meijenfeldt F.A.B."/>
            <person name="Westbye A.B."/>
            <person name="Yadav S."/>
            <person name="Hopmans E.C."/>
            <person name="Dutilh B.E."/>
            <person name="Sinninghe Damste J.S."/>
        </authorList>
    </citation>
    <scope>NUCLEOTIDE SEQUENCE [LARGE SCALE GENOMIC DNA]</scope>
    <source>
        <strain evidence="1">NIOZ-UU30</strain>
    </source>
</reference>
<evidence type="ECO:0000313" key="2">
    <source>
        <dbReference type="Proteomes" id="UP000603434"/>
    </source>
</evidence>
<proteinExistence type="predicted"/>
<name>A0A8J6NNZ9_9BACT</name>
<dbReference type="Proteomes" id="UP000603434">
    <property type="component" value="Unassembled WGS sequence"/>
</dbReference>
<protein>
    <submittedName>
        <fullName evidence="1">Uncharacterized protein</fullName>
    </submittedName>
</protein>